<reference evidence="2" key="1">
    <citation type="journal article" date="2019" name="Int. J. Syst. Evol. Microbiol.">
        <title>The Global Catalogue of Microorganisms (GCM) 10K type strain sequencing project: providing services to taxonomists for standard genome sequencing and annotation.</title>
        <authorList>
            <consortium name="The Broad Institute Genomics Platform"/>
            <consortium name="The Broad Institute Genome Sequencing Center for Infectious Disease"/>
            <person name="Wu L."/>
            <person name="Ma J."/>
        </authorList>
    </citation>
    <scope>NUCLEOTIDE SEQUENCE [LARGE SCALE GENOMIC DNA]</scope>
    <source>
        <strain evidence="2">JCM 17939</strain>
    </source>
</reference>
<comment type="caution">
    <text evidence="1">The sequence shown here is derived from an EMBL/GenBank/DDBJ whole genome shotgun (WGS) entry which is preliminary data.</text>
</comment>
<proteinExistence type="predicted"/>
<gene>
    <name evidence="1" type="ORF">GCM10023196_022770</name>
</gene>
<evidence type="ECO:0008006" key="3">
    <source>
        <dbReference type="Google" id="ProtNLM"/>
    </source>
</evidence>
<evidence type="ECO:0000313" key="2">
    <source>
        <dbReference type="Proteomes" id="UP001501442"/>
    </source>
</evidence>
<sequence length="79" mass="8782">MIPLASSIRFQRAADQRLWDGTAPKFRESCIRCPLLRVDPTEKPRLLEIHANLGDRIAEAEQHGWLGEIEGLNASCAAA</sequence>
<name>A0ABP8U505_9ACTN</name>
<keyword evidence="2" id="KW-1185">Reference proteome</keyword>
<organism evidence="1 2">
    <name type="scientific">Actinoallomurus vinaceus</name>
    <dbReference type="NCBI Taxonomy" id="1080074"/>
    <lineage>
        <taxon>Bacteria</taxon>
        <taxon>Bacillati</taxon>
        <taxon>Actinomycetota</taxon>
        <taxon>Actinomycetes</taxon>
        <taxon>Streptosporangiales</taxon>
        <taxon>Thermomonosporaceae</taxon>
        <taxon>Actinoallomurus</taxon>
    </lineage>
</organism>
<protein>
    <recommendedName>
        <fullName evidence="3">4Fe-4S Wbl-type domain-containing protein</fullName>
    </recommendedName>
</protein>
<dbReference type="Proteomes" id="UP001501442">
    <property type="component" value="Unassembled WGS sequence"/>
</dbReference>
<accession>A0ABP8U505</accession>
<evidence type="ECO:0000313" key="1">
    <source>
        <dbReference type="EMBL" id="GAA4624074.1"/>
    </source>
</evidence>
<dbReference type="EMBL" id="BAABHK010000003">
    <property type="protein sequence ID" value="GAA4624074.1"/>
    <property type="molecule type" value="Genomic_DNA"/>
</dbReference>